<feature type="transmembrane region" description="Helical" evidence="1">
    <location>
        <begin position="144"/>
        <end position="164"/>
    </location>
</feature>
<evidence type="ECO:0000256" key="1">
    <source>
        <dbReference type="SAM" id="Phobius"/>
    </source>
</evidence>
<feature type="transmembrane region" description="Helical" evidence="1">
    <location>
        <begin position="65"/>
        <end position="98"/>
    </location>
</feature>
<feature type="transmembrane region" description="Helical" evidence="1">
    <location>
        <begin position="249"/>
        <end position="270"/>
    </location>
</feature>
<reference evidence="2" key="2">
    <citation type="journal article" date="2023" name="Proc. Natl. Acad. Sci. U.S.A.">
        <title>A global phylogenomic analysis of the shiitake genus Lentinula.</title>
        <authorList>
            <person name="Sierra-Patev S."/>
            <person name="Min B."/>
            <person name="Naranjo-Ortiz M."/>
            <person name="Looney B."/>
            <person name="Konkel Z."/>
            <person name="Slot J.C."/>
            <person name="Sakamoto Y."/>
            <person name="Steenwyk J.L."/>
            <person name="Rokas A."/>
            <person name="Carro J."/>
            <person name="Camarero S."/>
            <person name="Ferreira P."/>
            <person name="Molpeceres G."/>
            <person name="Ruiz-Duenas F.J."/>
            <person name="Serrano A."/>
            <person name="Henrissat B."/>
            <person name="Drula E."/>
            <person name="Hughes K.W."/>
            <person name="Mata J.L."/>
            <person name="Ishikawa N.K."/>
            <person name="Vargas-Isla R."/>
            <person name="Ushijima S."/>
            <person name="Smith C.A."/>
            <person name="Donoghue J."/>
            <person name="Ahrendt S."/>
            <person name="Andreopoulos W."/>
            <person name="He G."/>
            <person name="LaButti K."/>
            <person name="Lipzen A."/>
            <person name="Ng V."/>
            <person name="Riley R."/>
            <person name="Sandor L."/>
            <person name="Barry K."/>
            <person name="Martinez A.T."/>
            <person name="Xiao Y."/>
            <person name="Gibbons J.G."/>
            <person name="Terashima K."/>
            <person name="Grigoriev I.V."/>
            <person name="Hibbett D."/>
        </authorList>
    </citation>
    <scope>NUCLEOTIDE SEQUENCE</scope>
    <source>
        <strain evidence="2">Sp2 HRB7682 ss15</strain>
    </source>
</reference>
<keyword evidence="1" id="KW-0812">Transmembrane</keyword>
<feature type="transmembrane region" description="Helical" evidence="1">
    <location>
        <begin position="216"/>
        <end position="237"/>
    </location>
</feature>
<proteinExistence type="predicted"/>
<protein>
    <submittedName>
        <fullName evidence="2">Uncharacterized protein</fullName>
    </submittedName>
</protein>
<dbReference type="EMBL" id="JANVFS010000030">
    <property type="protein sequence ID" value="KAJ4471153.1"/>
    <property type="molecule type" value="Genomic_DNA"/>
</dbReference>
<reference evidence="2" key="1">
    <citation type="submission" date="2022-08" db="EMBL/GenBank/DDBJ databases">
        <authorList>
            <consortium name="DOE Joint Genome Institute"/>
            <person name="Min B."/>
            <person name="Riley R."/>
            <person name="Sierra-Patev S."/>
            <person name="Naranjo-Ortiz M."/>
            <person name="Looney B."/>
            <person name="Konkel Z."/>
            <person name="Slot J.C."/>
            <person name="Sakamoto Y."/>
            <person name="Steenwyk J.L."/>
            <person name="Rokas A."/>
            <person name="Carro J."/>
            <person name="Camarero S."/>
            <person name="Ferreira P."/>
            <person name="Molpeceres G."/>
            <person name="Ruiz-Duenas F.J."/>
            <person name="Serrano A."/>
            <person name="Henrissat B."/>
            <person name="Drula E."/>
            <person name="Hughes K.W."/>
            <person name="Mata J.L."/>
            <person name="Ishikawa N.K."/>
            <person name="Vargas-Isla R."/>
            <person name="Ushijima S."/>
            <person name="Smith C.A."/>
            <person name="Ahrendt S."/>
            <person name="Andreopoulos W."/>
            <person name="He G."/>
            <person name="Labutti K."/>
            <person name="Lipzen A."/>
            <person name="Ng V."/>
            <person name="Sandor L."/>
            <person name="Barry K."/>
            <person name="Martinez A.T."/>
            <person name="Xiao Y."/>
            <person name="Gibbons J.G."/>
            <person name="Terashima K."/>
            <person name="Hibbett D.S."/>
            <person name="Grigoriev I.V."/>
        </authorList>
    </citation>
    <scope>NUCLEOTIDE SEQUENCE</scope>
    <source>
        <strain evidence="2">Sp2 HRB7682 ss15</strain>
    </source>
</reference>
<sequence length="394" mass="43318">MNCSEDTACVHAEALDSTSTIPRQLVNSAMIIPVAFAFLLYGIFTVLFGLSIYIFRRKFTPGKHYIIATIYFFTLATVSVILELIFICTASVPLTPLYDNLLDSGISRGYIFQTALGIILLIIGSLADLLLIQRCYHLWNSRKRFVIAPIIGVLFSCAAWIFATASHLGSIAYVDYIVLSIIQNLYLSGMIAGRIWWSNRKLKKVLVGVGYTSQSLLGPILESAILTPIFLILWVGLNYSGNGGPDGRGSFLGPCALTQIVGISSTLIFVRIGLGIDALTTSQTYPISASVSANIQTQTSPISHSMPMEDLGSNSTRFTHRNWLITPFDLKHDSGQTSGLVTRDSSLMQNTQTQGDLPVSETDSRDFGEVYHRWDQNVEQARVHRGDALKHQPG</sequence>
<evidence type="ECO:0000313" key="3">
    <source>
        <dbReference type="Proteomes" id="UP001150238"/>
    </source>
</evidence>
<feature type="transmembrane region" description="Helical" evidence="1">
    <location>
        <begin position="176"/>
        <end position="196"/>
    </location>
</feature>
<feature type="transmembrane region" description="Helical" evidence="1">
    <location>
        <begin position="30"/>
        <end position="53"/>
    </location>
</feature>
<organism evidence="2 3">
    <name type="scientific">Lentinula lateritia</name>
    <dbReference type="NCBI Taxonomy" id="40482"/>
    <lineage>
        <taxon>Eukaryota</taxon>
        <taxon>Fungi</taxon>
        <taxon>Dikarya</taxon>
        <taxon>Basidiomycota</taxon>
        <taxon>Agaricomycotina</taxon>
        <taxon>Agaricomycetes</taxon>
        <taxon>Agaricomycetidae</taxon>
        <taxon>Agaricales</taxon>
        <taxon>Marasmiineae</taxon>
        <taxon>Omphalotaceae</taxon>
        <taxon>Lentinula</taxon>
    </lineage>
</organism>
<keyword evidence="1" id="KW-0472">Membrane</keyword>
<accession>A0A9W9A117</accession>
<feature type="transmembrane region" description="Helical" evidence="1">
    <location>
        <begin position="110"/>
        <end position="132"/>
    </location>
</feature>
<evidence type="ECO:0000313" key="2">
    <source>
        <dbReference type="EMBL" id="KAJ4471153.1"/>
    </source>
</evidence>
<name>A0A9W9A117_9AGAR</name>
<keyword evidence="1" id="KW-1133">Transmembrane helix</keyword>
<gene>
    <name evidence="2" type="ORF">C8J55DRAFT_608110</name>
</gene>
<dbReference type="Proteomes" id="UP001150238">
    <property type="component" value="Unassembled WGS sequence"/>
</dbReference>
<comment type="caution">
    <text evidence="2">The sequence shown here is derived from an EMBL/GenBank/DDBJ whole genome shotgun (WGS) entry which is preliminary data.</text>
</comment>
<dbReference type="AlphaFoldDB" id="A0A9W9A117"/>